<keyword evidence="3" id="KW-1185">Reference proteome</keyword>
<dbReference type="InterPro" id="IPR036182">
    <property type="entry name" value="PCuAC_sf"/>
</dbReference>
<name>A0A4R1B353_9PROT</name>
<dbReference type="Gene3D" id="2.60.40.1890">
    <property type="entry name" value="PCu(A)C copper chaperone"/>
    <property type="match status" value="1"/>
</dbReference>
<feature type="chain" id="PRO_5020941897" evidence="1">
    <location>
        <begin position="21"/>
        <end position="144"/>
    </location>
</feature>
<protein>
    <submittedName>
        <fullName evidence="2">Copper chaperone PCu(A)C</fullName>
    </submittedName>
</protein>
<dbReference type="InterPro" id="IPR007410">
    <property type="entry name" value="LpqE-like"/>
</dbReference>
<organism evidence="2 3">
    <name type="scientific">Parasulfuritortus cantonensis</name>
    <dbReference type="NCBI Taxonomy" id="2528202"/>
    <lineage>
        <taxon>Bacteria</taxon>
        <taxon>Pseudomonadati</taxon>
        <taxon>Pseudomonadota</taxon>
        <taxon>Betaproteobacteria</taxon>
        <taxon>Nitrosomonadales</taxon>
        <taxon>Thiobacillaceae</taxon>
        <taxon>Parasulfuritortus</taxon>
    </lineage>
</organism>
<gene>
    <name evidence="2" type="ORF">EZJ19_13625</name>
</gene>
<dbReference type="RefSeq" id="WP_131448486.1">
    <property type="nucleotide sequence ID" value="NZ_SJZB01000047.1"/>
</dbReference>
<reference evidence="2 3" key="1">
    <citation type="submission" date="2019-03" db="EMBL/GenBank/DDBJ databases">
        <title>Genome sequence of Thiobacillaceae bacterium LSR1, a sulfur-oxidizing bacterium isolated from freshwater sediment.</title>
        <authorList>
            <person name="Li S."/>
        </authorList>
    </citation>
    <scope>NUCLEOTIDE SEQUENCE [LARGE SCALE GENOMIC DNA]</scope>
    <source>
        <strain evidence="2 3">LSR1</strain>
    </source>
</reference>
<dbReference type="PANTHER" id="PTHR36302">
    <property type="entry name" value="BLR7088 PROTEIN"/>
    <property type="match status" value="1"/>
</dbReference>
<keyword evidence="1" id="KW-0732">Signal</keyword>
<dbReference type="InterPro" id="IPR058248">
    <property type="entry name" value="Lxx211020-like"/>
</dbReference>
<sequence length="144" mass="14994">MRIPTLFCAAAMAVSVNAAATDVRVDHAWMRATLPGQRVAAGFMDLTAGRDLVLVGASSPVAETVEFHSMGVADGKMQMRALKTIALPKGKTVGLAPGGMHVMLIGIKAPIGAGRPVPVQLVFEDGRGGKSTATVEMRVSPRQD</sequence>
<dbReference type="Pfam" id="PF04314">
    <property type="entry name" value="PCuAC"/>
    <property type="match status" value="1"/>
</dbReference>
<evidence type="ECO:0000256" key="1">
    <source>
        <dbReference type="SAM" id="SignalP"/>
    </source>
</evidence>
<dbReference type="SUPFAM" id="SSF110087">
    <property type="entry name" value="DR1885-like metal-binding protein"/>
    <property type="match status" value="1"/>
</dbReference>
<dbReference type="AlphaFoldDB" id="A0A4R1B353"/>
<dbReference type="EMBL" id="SJZB01000047">
    <property type="protein sequence ID" value="TCJ11900.1"/>
    <property type="molecule type" value="Genomic_DNA"/>
</dbReference>
<evidence type="ECO:0000313" key="2">
    <source>
        <dbReference type="EMBL" id="TCJ11900.1"/>
    </source>
</evidence>
<proteinExistence type="predicted"/>
<dbReference type="PANTHER" id="PTHR36302:SF1">
    <property type="entry name" value="COPPER CHAPERONE PCU(A)C"/>
    <property type="match status" value="1"/>
</dbReference>
<evidence type="ECO:0000313" key="3">
    <source>
        <dbReference type="Proteomes" id="UP000295443"/>
    </source>
</evidence>
<dbReference type="OrthoDB" id="9796962at2"/>
<dbReference type="Proteomes" id="UP000295443">
    <property type="component" value="Unassembled WGS sequence"/>
</dbReference>
<feature type="signal peptide" evidence="1">
    <location>
        <begin position="1"/>
        <end position="20"/>
    </location>
</feature>
<accession>A0A4R1B353</accession>
<comment type="caution">
    <text evidence="2">The sequence shown here is derived from an EMBL/GenBank/DDBJ whole genome shotgun (WGS) entry which is preliminary data.</text>
</comment>